<name>D5U841_BRAM5</name>
<dbReference type="SUPFAM" id="SSF56300">
    <property type="entry name" value="Metallo-dependent phosphatases"/>
    <property type="match status" value="1"/>
</dbReference>
<sequence length="172" mass="20736">MIYFTSDTHFFYMHSARKKVFDDCNSMHNILIDNWNKKVSDKDDVYIVGDFSNEKGYIKTSNILKILNGNKYLIKGNNDKFIDNDKFDKKLFLFIKDYHLLNIEEYNKKIKNIVLFHYPILEWEGYYNNTVLIHGHWHNDKKYHKRAFNASCDIHNYSPISIDEILKMVMYE</sequence>
<dbReference type="AlphaFoldDB" id="D5U841"/>
<dbReference type="STRING" id="526224.Bmur_0765"/>
<protein>
    <submittedName>
        <fullName evidence="1">Metallophosphoesterase</fullName>
    </submittedName>
</protein>
<reference evidence="1 2" key="1">
    <citation type="journal article" date="2010" name="Stand. Genomic Sci.">
        <title>Complete genome sequence of Brachyspira murdochii type strain (56-150).</title>
        <authorList>
            <person name="Pati A."/>
            <person name="Sikorski J."/>
            <person name="Gronow S."/>
            <person name="Munk C."/>
            <person name="Lapidus A."/>
            <person name="Copeland A."/>
            <person name="Glavina Del Tio T."/>
            <person name="Nolan M."/>
            <person name="Lucas S."/>
            <person name="Chen F."/>
            <person name="Tice H."/>
            <person name="Cheng J.F."/>
            <person name="Han C."/>
            <person name="Detter J.C."/>
            <person name="Bruce D."/>
            <person name="Tapia R."/>
            <person name="Goodwin L."/>
            <person name="Pitluck S."/>
            <person name="Liolios K."/>
            <person name="Ivanova N."/>
            <person name="Mavromatis K."/>
            <person name="Mikhailova N."/>
            <person name="Chen A."/>
            <person name="Palaniappan K."/>
            <person name="Land M."/>
            <person name="Hauser L."/>
            <person name="Chang Y.J."/>
            <person name="Jeffries C.D."/>
            <person name="Spring S."/>
            <person name="Rohde M."/>
            <person name="Goker M."/>
            <person name="Bristow J."/>
            <person name="Eisen J.A."/>
            <person name="Markowitz V."/>
            <person name="Hugenholtz P."/>
            <person name="Kyrpides N.C."/>
            <person name="Klenk H.P."/>
        </authorList>
    </citation>
    <scope>NUCLEOTIDE SEQUENCE [LARGE SCALE GENOMIC DNA]</scope>
    <source>
        <strain evidence="2">ATCC 51284 / DSM 12563 / 56-150</strain>
    </source>
</reference>
<dbReference type="OrthoDB" id="5380073at2"/>
<gene>
    <name evidence="1" type="ordered locus">Bmur_0765</name>
</gene>
<dbReference type="EMBL" id="CP001959">
    <property type="protein sequence ID" value="ADG70864.1"/>
    <property type="molecule type" value="Genomic_DNA"/>
</dbReference>
<evidence type="ECO:0000313" key="2">
    <source>
        <dbReference type="Proteomes" id="UP000001915"/>
    </source>
</evidence>
<proteinExistence type="predicted"/>
<dbReference type="Gene3D" id="3.60.21.10">
    <property type="match status" value="1"/>
</dbReference>
<dbReference type="InterPro" id="IPR029052">
    <property type="entry name" value="Metallo-depent_PP-like"/>
</dbReference>
<dbReference type="eggNOG" id="COG4186">
    <property type="taxonomic scope" value="Bacteria"/>
</dbReference>
<dbReference type="Proteomes" id="UP000001915">
    <property type="component" value="Chromosome"/>
</dbReference>
<evidence type="ECO:0000313" key="1">
    <source>
        <dbReference type="EMBL" id="ADG70864.1"/>
    </source>
</evidence>
<organism evidence="1 2">
    <name type="scientific">Brachyspira murdochii (strain ATCC 51284 / DSM 12563 / 56-150)</name>
    <name type="common">Serpulina murdochii</name>
    <dbReference type="NCBI Taxonomy" id="526224"/>
    <lineage>
        <taxon>Bacteria</taxon>
        <taxon>Pseudomonadati</taxon>
        <taxon>Spirochaetota</taxon>
        <taxon>Spirochaetia</taxon>
        <taxon>Brachyspirales</taxon>
        <taxon>Brachyspiraceae</taxon>
        <taxon>Brachyspira</taxon>
    </lineage>
</organism>
<accession>D5U841</accession>
<dbReference type="RefSeq" id="WP_013113290.1">
    <property type="nucleotide sequence ID" value="NC_014150.1"/>
</dbReference>
<dbReference type="HOGENOM" id="CLU_092313_0_1_12"/>
<dbReference type="KEGG" id="brm:Bmur_0765"/>